<dbReference type="RefSeq" id="WP_046109867.1">
    <property type="nucleotide sequence ID" value="NZ_JZEX01000144.1"/>
</dbReference>
<dbReference type="InterPro" id="IPR036390">
    <property type="entry name" value="WH_DNA-bd_sf"/>
</dbReference>
<accession>A0A0F5FNZ8</accession>
<name>A0A0F5FNZ8_9HYPH</name>
<dbReference type="Proteomes" id="UP000033632">
    <property type="component" value="Unassembled WGS sequence"/>
</dbReference>
<sequence length="183" mass="20750">MNVRTLCLAILHEREATGYEIRRLCVEGECSYFVEASYGSIYPALARLEDDGLVTSRVEPQDGKPAKKVYSITEAGRAAFVDALHEPLDEEVFRSPFLLFARYAHLLPAGLVEARAREQLERTREEIRVIKQASNIECRTPADEWVIDYGLAIMELAEKHLRTHLHELVALARPEQDKTNAAE</sequence>
<dbReference type="AlphaFoldDB" id="A0A0F5FNZ8"/>
<dbReference type="InterPro" id="IPR036388">
    <property type="entry name" value="WH-like_DNA-bd_sf"/>
</dbReference>
<dbReference type="InterPro" id="IPR005149">
    <property type="entry name" value="Tscrpt_reg_PadR_N"/>
</dbReference>
<dbReference type="STRING" id="443610.VE25_17090"/>
<dbReference type="PATRIC" id="fig|443610.3.peg.1717"/>
<organism evidence="2 3">
    <name type="scientific">Devosia geojensis</name>
    <dbReference type="NCBI Taxonomy" id="443610"/>
    <lineage>
        <taxon>Bacteria</taxon>
        <taxon>Pseudomonadati</taxon>
        <taxon>Pseudomonadota</taxon>
        <taxon>Alphaproteobacteria</taxon>
        <taxon>Hyphomicrobiales</taxon>
        <taxon>Devosiaceae</taxon>
        <taxon>Devosia</taxon>
    </lineage>
</organism>
<keyword evidence="3" id="KW-1185">Reference proteome</keyword>
<dbReference type="Pfam" id="PF03551">
    <property type="entry name" value="PadR"/>
    <property type="match status" value="1"/>
</dbReference>
<evidence type="ECO:0000259" key="1">
    <source>
        <dbReference type="Pfam" id="PF03551"/>
    </source>
</evidence>
<reference evidence="2 3" key="1">
    <citation type="submission" date="2015-03" db="EMBL/GenBank/DDBJ databases">
        <authorList>
            <person name="Hassan Y.I."/>
            <person name="Lepp D."/>
            <person name="Li X.-Z."/>
            <person name="Zhou T."/>
        </authorList>
    </citation>
    <scope>NUCLEOTIDE SEQUENCE [LARGE SCALE GENOMIC DNA]</scope>
    <source>
        <strain evidence="2 3">BD-c194</strain>
    </source>
</reference>
<dbReference type="EMBL" id="JZEX01000144">
    <property type="protein sequence ID" value="KKB10609.1"/>
    <property type="molecule type" value="Genomic_DNA"/>
</dbReference>
<dbReference type="SUPFAM" id="SSF46785">
    <property type="entry name" value="Winged helix' DNA-binding domain"/>
    <property type="match status" value="1"/>
</dbReference>
<protein>
    <recommendedName>
        <fullName evidence="1">Transcription regulator PadR N-terminal domain-containing protein</fullName>
    </recommendedName>
</protein>
<proteinExistence type="predicted"/>
<feature type="domain" description="Transcription regulator PadR N-terminal" evidence="1">
    <location>
        <begin position="8"/>
        <end position="80"/>
    </location>
</feature>
<evidence type="ECO:0000313" key="2">
    <source>
        <dbReference type="EMBL" id="KKB10609.1"/>
    </source>
</evidence>
<evidence type="ECO:0000313" key="3">
    <source>
        <dbReference type="Proteomes" id="UP000033632"/>
    </source>
</evidence>
<dbReference type="PANTHER" id="PTHR43252">
    <property type="entry name" value="TRANSCRIPTIONAL REGULATOR YQJI"/>
    <property type="match status" value="1"/>
</dbReference>
<dbReference type="OrthoDB" id="3186544at2"/>
<gene>
    <name evidence="2" type="ORF">VE25_17090</name>
</gene>
<comment type="caution">
    <text evidence="2">The sequence shown here is derived from an EMBL/GenBank/DDBJ whole genome shotgun (WGS) entry which is preliminary data.</text>
</comment>
<dbReference type="PANTHER" id="PTHR43252:SF6">
    <property type="entry name" value="NEGATIVE TRANSCRIPTION REGULATOR PADR"/>
    <property type="match status" value="1"/>
</dbReference>
<dbReference type="Gene3D" id="1.10.10.10">
    <property type="entry name" value="Winged helix-like DNA-binding domain superfamily/Winged helix DNA-binding domain"/>
    <property type="match status" value="1"/>
</dbReference>